<dbReference type="EMBL" id="PCDP01000059">
    <property type="protein sequence ID" value="PZM09584.1"/>
    <property type="molecule type" value="Genomic_DNA"/>
</dbReference>
<dbReference type="PANTHER" id="PTHR43648:SF1">
    <property type="entry name" value="ELECTRON TRANSFER FLAVOPROTEIN BETA SUBUNIT LYSINE METHYLTRANSFERASE"/>
    <property type="match status" value="1"/>
</dbReference>
<comment type="caution">
    <text evidence="3">The sequence shown here is derived from an EMBL/GenBank/DDBJ whole genome shotgun (WGS) entry which is preliminary data.</text>
</comment>
<dbReference type="OrthoDB" id="9794615at2"/>
<keyword evidence="4" id="KW-1185">Reference proteome</keyword>
<evidence type="ECO:0000313" key="4">
    <source>
        <dbReference type="Proteomes" id="UP000248925"/>
    </source>
</evidence>
<reference evidence="3 4" key="1">
    <citation type="journal article" date="2018" name="Sci. Rep.">
        <title>Rhizobium tumorigenes sp. nov., a novel plant tumorigenic bacterium isolated from cane gall tumors on thornless blackberry.</title>
        <authorList>
            <person name="Kuzmanovi N."/>
            <person name="Smalla K."/>
            <person name="Gronow S."/>
            <person name="PuBawska J."/>
        </authorList>
    </citation>
    <scope>NUCLEOTIDE SEQUENCE [LARGE SCALE GENOMIC DNA]</scope>
    <source>
        <strain evidence="3 4">CCBAU 85046</strain>
    </source>
</reference>
<gene>
    <name evidence="3" type="ORF">CPY51_25195</name>
</gene>
<dbReference type="SUPFAM" id="SSF53335">
    <property type="entry name" value="S-adenosyl-L-methionine-dependent methyltransferases"/>
    <property type="match status" value="1"/>
</dbReference>
<keyword evidence="1 3" id="KW-0489">Methyltransferase</keyword>
<accession>A0A2W4CW27</accession>
<dbReference type="Gene3D" id="3.40.50.150">
    <property type="entry name" value="Vaccinia Virus protein VP39"/>
    <property type="match status" value="1"/>
</dbReference>
<evidence type="ECO:0000256" key="1">
    <source>
        <dbReference type="ARBA" id="ARBA00022603"/>
    </source>
</evidence>
<dbReference type="InterPro" id="IPR029063">
    <property type="entry name" value="SAM-dependent_MTases_sf"/>
</dbReference>
<keyword evidence="2" id="KW-0808">Transferase</keyword>
<sequence length="216" mass="23375">MKTDPETFIRANTEIMTPPHVPEIRLHLATEAHDLWLKTEDELQEIGLPPPFWAFAWAGGQGLARYILDNPETVSGKRVLDFASGSGIVAIAARFAGAAEVTAADIDPWAMAAVRLNALKNGVQVAFAGDDLIGRPVDADIVLAGDVFYDRDFADRLVPWFKALAAQGIEVLVGDPGRAYLPKQNLVSCAAYEVAVTRALEDSEVKKTTVWKFAAG</sequence>
<proteinExistence type="predicted"/>
<evidence type="ECO:0000313" key="3">
    <source>
        <dbReference type="EMBL" id="PZM09584.1"/>
    </source>
</evidence>
<dbReference type="GO" id="GO:0016279">
    <property type="term" value="F:protein-lysine N-methyltransferase activity"/>
    <property type="evidence" value="ECO:0007669"/>
    <property type="project" value="TreeGrafter"/>
</dbReference>
<dbReference type="Pfam" id="PF06325">
    <property type="entry name" value="PrmA"/>
    <property type="match status" value="1"/>
</dbReference>
<dbReference type="Proteomes" id="UP000248925">
    <property type="component" value="Unassembled WGS sequence"/>
</dbReference>
<name>A0A2W4CW27_9HYPH</name>
<dbReference type="PANTHER" id="PTHR43648">
    <property type="entry name" value="ELECTRON TRANSFER FLAVOPROTEIN BETA SUBUNIT LYSINE METHYLTRANSFERASE"/>
    <property type="match status" value="1"/>
</dbReference>
<dbReference type="InterPro" id="IPR050078">
    <property type="entry name" value="Ribosomal_L11_MeTrfase_PrmA"/>
</dbReference>
<organism evidence="3 4">
    <name type="scientific">Rhizobium tubonense</name>
    <dbReference type="NCBI Taxonomy" id="484088"/>
    <lineage>
        <taxon>Bacteria</taxon>
        <taxon>Pseudomonadati</taxon>
        <taxon>Pseudomonadota</taxon>
        <taxon>Alphaproteobacteria</taxon>
        <taxon>Hyphomicrobiales</taxon>
        <taxon>Rhizobiaceae</taxon>
        <taxon>Rhizobium/Agrobacterium group</taxon>
        <taxon>Rhizobium</taxon>
    </lineage>
</organism>
<dbReference type="RefSeq" id="WP_111162964.1">
    <property type="nucleotide sequence ID" value="NZ_PCDP01000059.1"/>
</dbReference>
<evidence type="ECO:0000256" key="2">
    <source>
        <dbReference type="ARBA" id="ARBA00022679"/>
    </source>
</evidence>
<dbReference type="AlphaFoldDB" id="A0A2W4CW27"/>
<dbReference type="GO" id="GO:0032259">
    <property type="term" value="P:methylation"/>
    <property type="evidence" value="ECO:0007669"/>
    <property type="project" value="UniProtKB-KW"/>
</dbReference>
<protein>
    <submittedName>
        <fullName evidence="3">Nicotinamide N-methylase</fullName>
    </submittedName>
</protein>